<protein>
    <submittedName>
        <fullName evidence="7">IQ and AAA domain-containing 1 isoform X1</fullName>
    </submittedName>
</protein>
<evidence type="ECO:0000256" key="4">
    <source>
        <dbReference type="PROSITE-ProRule" id="PRU00023"/>
    </source>
</evidence>
<dbReference type="Pfam" id="PF07525">
    <property type="entry name" value="SOCS_box"/>
    <property type="match status" value="1"/>
</dbReference>
<evidence type="ECO:0000259" key="6">
    <source>
        <dbReference type="PROSITE" id="PS50225"/>
    </source>
</evidence>
<dbReference type="Pfam" id="PF12796">
    <property type="entry name" value="Ank_2"/>
    <property type="match status" value="2"/>
</dbReference>
<feature type="repeat" description="ANK" evidence="4">
    <location>
        <begin position="1033"/>
        <end position="1071"/>
    </location>
</feature>
<dbReference type="InterPro" id="IPR002110">
    <property type="entry name" value="Ankyrin_rpt"/>
</dbReference>
<dbReference type="PROSITE" id="PS50088">
    <property type="entry name" value="ANK_REPEAT"/>
    <property type="match status" value="5"/>
</dbReference>
<feature type="repeat" description="ANK" evidence="4">
    <location>
        <begin position="966"/>
        <end position="998"/>
    </location>
</feature>
<feature type="compositionally biased region" description="Basic residues" evidence="5">
    <location>
        <begin position="351"/>
        <end position="379"/>
    </location>
</feature>
<evidence type="ECO:0000256" key="1">
    <source>
        <dbReference type="ARBA" id="ARBA00004906"/>
    </source>
</evidence>
<evidence type="ECO:0000256" key="2">
    <source>
        <dbReference type="ARBA" id="ARBA00022741"/>
    </source>
</evidence>
<dbReference type="PANTHER" id="PTHR14690:SF0">
    <property type="entry name" value="IQ MOTIF CONTAINING WITH AAA DOMAIN 1"/>
    <property type="match status" value="1"/>
</dbReference>
<dbReference type="Gene3D" id="3.40.50.300">
    <property type="entry name" value="P-loop containing nucleotide triphosphate hydrolases"/>
    <property type="match status" value="1"/>
</dbReference>
<feature type="repeat" description="ANK" evidence="4">
    <location>
        <begin position="1000"/>
        <end position="1032"/>
    </location>
</feature>
<dbReference type="Gene3D" id="1.10.750.20">
    <property type="entry name" value="SOCS box"/>
    <property type="match status" value="1"/>
</dbReference>
<dbReference type="CDD" id="cd19506">
    <property type="entry name" value="RecA-like_IQCA1"/>
    <property type="match status" value="1"/>
</dbReference>
<dbReference type="GO" id="GO:0005524">
    <property type="term" value="F:ATP binding"/>
    <property type="evidence" value="ECO:0007669"/>
    <property type="project" value="UniProtKB-KW"/>
</dbReference>
<feature type="region of interest" description="Disordered" evidence="5">
    <location>
        <begin position="346"/>
        <end position="395"/>
    </location>
</feature>
<dbReference type="PROSITE" id="PS50096">
    <property type="entry name" value="IQ"/>
    <property type="match status" value="1"/>
</dbReference>
<dbReference type="Gene3D" id="1.25.40.20">
    <property type="entry name" value="Ankyrin repeat-containing domain"/>
    <property type="match status" value="3"/>
</dbReference>
<dbReference type="PANTHER" id="PTHR14690">
    <property type="entry name" value="IQ MOTIF CONTAINING WITH AAA DOMAIN 1"/>
    <property type="match status" value="1"/>
</dbReference>
<dbReference type="Gene3D" id="1.10.8.60">
    <property type="match status" value="1"/>
</dbReference>
<dbReference type="InterPro" id="IPR003593">
    <property type="entry name" value="AAA+_ATPase"/>
</dbReference>
<dbReference type="PROSITE" id="PS50297">
    <property type="entry name" value="ANK_REP_REGION"/>
    <property type="match status" value="3"/>
</dbReference>
<dbReference type="GO" id="GO:0016887">
    <property type="term" value="F:ATP hydrolysis activity"/>
    <property type="evidence" value="ECO:0007669"/>
    <property type="project" value="InterPro"/>
</dbReference>
<feature type="repeat" description="ANK" evidence="4">
    <location>
        <begin position="933"/>
        <end position="965"/>
    </location>
</feature>
<feature type="repeat" description="ANK" evidence="4">
    <location>
        <begin position="1072"/>
        <end position="1104"/>
    </location>
</feature>
<dbReference type="InterPro" id="IPR027417">
    <property type="entry name" value="P-loop_NTPase"/>
</dbReference>
<dbReference type="SMART" id="SM00382">
    <property type="entry name" value="AAA"/>
    <property type="match status" value="1"/>
</dbReference>
<dbReference type="Pfam" id="PF00023">
    <property type="entry name" value="Ank"/>
    <property type="match status" value="1"/>
</dbReference>
<evidence type="ECO:0000313" key="8">
    <source>
        <dbReference type="Proteomes" id="UP001295444"/>
    </source>
</evidence>
<comment type="pathway">
    <text evidence="1">Protein modification; protein ubiquitination.</text>
</comment>
<feature type="domain" description="SOCS box" evidence="6">
    <location>
        <begin position="1200"/>
        <end position="1237"/>
    </location>
</feature>
<dbReference type="InterPro" id="IPR001496">
    <property type="entry name" value="SOCS_box"/>
</dbReference>
<dbReference type="InterPro" id="IPR036770">
    <property type="entry name" value="Ankyrin_rpt-contain_sf"/>
</dbReference>
<feature type="region of interest" description="Disordered" evidence="5">
    <location>
        <begin position="460"/>
        <end position="493"/>
    </location>
</feature>
<dbReference type="SUPFAM" id="SSF52540">
    <property type="entry name" value="P-loop containing nucleoside triphosphate hydrolases"/>
    <property type="match status" value="1"/>
</dbReference>
<name>A0AAD1SSF7_PELCU</name>
<dbReference type="InterPro" id="IPR052267">
    <property type="entry name" value="N-DRC_Component"/>
</dbReference>
<dbReference type="SMART" id="SM00253">
    <property type="entry name" value="SOCS"/>
    <property type="match status" value="1"/>
</dbReference>
<dbReference type="SMART" id="SM00969">
    <property type="entry name" value="SOCS_box"/>
    <property type="match status" value="1"/>
</dbReference>
<dbReference type="FunFam" id="1.10.8.60:FF:000064">
    <property type="entry name" value="IQ motif containing with AAA domain 1"/>
    <property type="match status" value="1"/>
</dbReference>
<keyword evidence="4" id="KW-0040">ANK repeat</keyword>
<dbReference type="CDD" id="cd03723">
    <property type="entry name" value="SOCS_ASB4_ASB18"/>
    <property type="match status" value="1"/>
</dbReference>
<keyword evidence="3" id="KW-0067">ATP-binding</keyword>
<feature type="region of interest" description="Disordered" evidence="5">
    <location>
        <begin position="810"/>
        <end position="837"/>
    </location>
</feature>
<dbReference type="GO" id="GO:0035556">
    <property type="term" value="P:intracellular signal transduction"/>
    <property type="evidence" value="ECO:0007669"/>
    <property type="project" value="InterPro"/>
</dbReference>
<dbReference type="SMART" id="SM00248">
    <property type="entry name" value="ANK"/>
    <property type="match status" value="8"/>
</dbReference>
<gene>
    <name evidence="7" type="ORF">PECUL_23A033231</name>
</gene>
<keyword evidence="8" id="KW-1185">Reference proteome</keyword>
<dbReference type="SUPFAM" id="SSF158235">
    <property type="entry name" value="SOCS box-like"/>
    <property type="match status" value="1"/>
</dbReference>
<dbReference type="EMBL" id="OW240918">
    <property type="protein sequence ID" value="CAH2306284.1"/>
    <property type="molecule type" value="Genomic_DNA"/>
</dbReference>
<dbReference type="InterPro" id="IPR003959">
    <property type="entry name" value="ATPase_AAA_core"/>
</dbReference>
<dbReference type="PROSITE" id="PS50225">
    <property type="entry name" value="SOCS"/>
    <property type="match status" value="1"/>
</dbReference>
<proteinExistence type="predicted"/>
<accession>A0AAD1SSF7</accession>
<sequence length="1321" mass="149468">MSHTYYNKMWVEAQQNLGQLLRQEVPEVPPKPEKDRMAAAQQLGTLYIRYVQIFRNLELAYDQIAHPQKRRVIKVVLDGVMGRILEVKNELVDLEISEFQYFDDILQDMKIGPEGLEIPIPRYFIKEKMKVLKDREQILSQILERIGAKDMDAAKAVKPMSLDEAVRVIQVSERARQGRLRAKFMKEINLEERRERFAKLQGEITLDPEIAAQRIQKVWRGFIQRKKTKQLREEEMVFLGMVPHSHFYKVTIAEEMAKKTEVLRSELQEQHEVEYQHALVEIKETIREKEGPNMKATLQDQIRQWFIECRHVTGKFPDFPSEEDGGSRAIFAQKTPEQVAAEIAAKEEAKTKKKKDKGKKGKEKKKTKKDKAKGKKGKGKGAEEEEEEGWKMKPSNFIPDIASANQTYASVWQQRDESWNLYQTHDPQLIKESKTKEVEEEVRIQIDELMRQELQNLKLTVDKVKSKKKKGGKGGKKKKGKKSGKKKKKEKDLTPDRTIDSLYEELVKEGLLIKPKPTKLSDFIGEYSYLGTTLRQVDIEPMPSLSDVKQLLVLYGILPLGCETVHEKAPPLKTLLLAGPSGVGKKMLVHAVCNETGANLFNLSPANIAGKYPGKSGLQMLLHMVLKVARQLQPSVIWIDDAEKSFYKKIPKTEKQLDPKRLKKDLPKILKSLKSEDRILIVGTSHRPFDAEIKPFCKIYKKIVLIPRPDYAARLVMWKQMISQRVGVVTTSLNYSALAKITDGFTPAHMVQAVESVLNDRRIKQVSKKPLVASEFIGLLSRQDPVYKEEEEAFKAWYAKTPLGKKRIKAMAGGEEDTGKKGKKKGDKKGGKKKKKSFSSGLDEEIFLAALETGDLNLVQLLGARHADCVLEIKGREMGYQPQTPARFGLPGLWTLEYTQELTSPLCITSSRGYTECVRYLLHRRADPNAAPGGRSPLHEACARGHVDCVQLLLQYGANPNQMSDDGLCPLHYCDTNSSLRCAELLLQHGAIVNQTTEDTGDTPLHVACQLGLVDHAKLYLSRGENVNLKNREGATPLNAACKGKGGDKDGRLEICCLLLQNGADPETQDQQERRPLHHACRGAEHQLVDLLLATNVDVNAADYNGILPLSCALQSADLQKDKRPQRIVRALLNHGARCVCPEAFGKVLHCCSGNPEIISLLYNSYKSLRVCSRWKLEIPDDVFQTHQSFYTTFFNLSGSVRSLQHLCRFVLRRHFGRHCHCVIPLLPVPQPIQDFLLLINGDNLFAKLLAKAADPPGSSRKDRFVTQRSEVDTFSLADVHENTLTQEDIVKQIKRNTEAHLLSDTLLASYKTSDKLSNTE</sequence>
<dbReference type="SUPFAM" id="SSF48403">
    <property type="entry name" value="Ankyrin repeat"/>
    <property type="match status" value="1"/>
</dbReference>
<dbReference type="Pfam" id="PF00004">
    <property type="entry name" value="AAA"/>
    <property type="match status" value="1"/>
</dbReference>
<evidence type="ECO:0000313" key="7">
    <source>
        <dbReference type="EMBL" id="CAH2306284.1"/>
    </source>
</evidence>
<dbReference type="InterPro" id="IPR036036">
    <property type="entry name" value="SOCS_box-like_dom_sf"/>
</dbReference>
<feature type="compositionally biased region" description="Basic residues" evidence="5">
    <location>
        <begin position="821"/>
        <end position="837"/>
    </location>
</feature>
<dbReference type="Proteomes" id="UP001295444">
    <property type="component" value="Chromosome 07"/>
</dbReference>
<reference evidence="7" key="1">
    <citation type="submission" date="2022-03" db="EMBL/GenBank/DDBJ databases">
        <authorList>
            <person name="Alioto T."/>
            <person name="Alioto T."/>
            <person name="Gomez Garrido J."/>
        </authorList>
    </citation>
    <scope>NUCLEOTIDE SEQUENCE</scope>
</reference>
<feature type="compositionally biased region" description="Basic residues" evidence="5">
    <location>
        <begin position="465"/>
        <end position="489"/>
    </location>
</feature>
<organism evidence="7 8">
    <name type="scientific">Pelobates cultripes</name>
    <name type="common">Western spadefoot toad</name>
    <dbReference type="NCBI Taxonomy" id="61616"/>
    <lineage>
        <taxon>Eukaryota</taxon>
        <taxon>Metazoa</taxon>
        <taxon>Chordata</taxon>
        <taxon>Craniata</taxon>
        <taxon>Vertebrata</taxon>
        <taxon>Euteleostomi</taxon>
        <taxon>Amphibia</taxon>
        <taxon>Batrachia</taxon>
        <taxon>Anura</taxon>
        <taxon>Pelobatoidea</taxon>
        <taxon>Pelobatidae</taxon>
        <taxon>Pelobates</taxon>
    </lineage>
</organism>
<evidence type="ECO:0000256" key="3">
    <source>
        <dbReference type="ARBA" id="ARBA00022840"/>
    </source>
</evidence>
<keyword evidence="2" id="KW-0547">Nucleotide-binding</keyword>
<evidence type="ECO:0000256" key="5">
    <source>
        <dbReference type="SAM" id="MobiDB-lite"/>
    </source>
</evidence>